<comment type="caution">
    <text evidence="1">The sequence shown here is derived from an EMBL/GenBank/DDBJ whole genome shotgun (WGS) entry which is preliminary data.</text>
</comment>
<accession>A0ABW4BF22</accession>
<dbReference type="EMBL" id="JBHTOA010000021">
    <property type="protein sequence ID" value="MFD1398658.1"/>
    <property type="molecule type" value="Genomic_DNA"/>
</dbReference>
<sequence>MLKVVDLPDGKQLSLRSSAATAILYKNQFGSDFFADMIMLAKTFGAIQDTSDSDEFDMSELSYEDLKHLDMTTLYKVTWAFAKNADSSIGDLTTWLGQFDEFPLDVVLGAVMELIQKLFSTTKN</sequence>
<evidence type="ECO:0000313" key="1">
    <source>
        <dbReference type="EMBL" id="MFD1398658.1"/>
    </source>
</evidence>
<organism evidence="1 2">
    <name type="scientific">Lacticaseibacillus suilingensis</name>
    <dbReference type="NCBI Taxonomy" id="2799577"/>
    <lineage>
        <taxon>Bacteria</taxon>
        <taxon>Bacillati</taxon>
        <taxon>Bacillota</taxon>
        <taxon>Bacilli</taxon>
        <taxon>Lactobacillales</taxon>
        <taxon>Lactobacillaceae</taxon>
        <taxon>Lacticaseibacillus</taxon>
    </lineage>
</organism>
<evidence type="ECO:0008006" key="3">
    <source>
        <dbReference type="Google" id="ProtNLM"/>
    </source>
</evidence>
<evidence type="ECO:0000313" key="2">
    <source>
        <dbReference type="Proteomes" id="UP001597199"/>
    </source>
</evidence>
<name>A0ABW4BF22_9LACO</name>
<gene>
    <name evidence="1" type="ORF">ACFQ41_05005</name>
</gene>
<dbReference type="RefSeq" id="WP_204119786.1">
    <property type="nucleotide sequence ID" value="NZ_BOLV01000028.1"/>
</dbReference>
<proteinExistence type="predicted"/>
<keyword evidence="2" id="KW-1185">Reference proteome</keyword>
<protein>
    <recommendedName>
        <fullName evidence="3">Prophage pi2 protein 40</fullName>
    </recommendedName>
</protein>
<reference evidence="2" key="1">
    <citation type="journal article" date="2019" name="Int. J. Syst. Evol. Microbiol.">
        <title>The Global Catalogue of Microorganisms (GCM) 10K type strain sequencing project: providing services to taxonomists for standard genome sequencing and annotation.</title>
        <authorList>
            <consortium name="The Broad Institute Genomics Platform"/>
            <consortium name="The Broad Institute Genome Sequencing Center for Infectious Disease"/>
            <person name="Wu L."/>
            <person name="Ma J."/>
        </authorList>
    </citation>
    <scope>NUCLEOTIDE SEQUENCE [LARGE SCALE GENOMIC DNA]</scope>
    <source>
        <strain evidence="2">CCM 9110</strain>
    </source>
</reference>
<dbReference type="Proteomes" id="UP001597199">
    <property type="component" value="Unassembled WGS sequence"/>
</dbReference>